<dbReference type="Gene3D" id="3.60.40.10">
    <property type="entry name" value="PPM-type phosphatase domain"/>
    <property type="match status" value="1"/>
</dbReference>
<dbReference type="PROSITE" id="PS51746">
    <property type="entry name" value="PPM_2"/>
    <property type="match status" value="1"/>
</dbReference>
<evidence type="ECO:0000256" key="5">
    <source>
        <dbReference type="RuleBase" id="RU003465"/>
    </source>
</evidence>
<dbReference type="SUPFAM" id="SSF81606">
    <property type="entry name" value="PP2C-like"/>
    <property type="match status" value="1"/>
</dbReference>
<dbReference type="InterPro" id="IPR015655">
    <property type="entry name" value="PP2C"/>
</dbReference>
<dbReference type="AlphaFoldDB" id="A0A7S0A7S4"/>
<keyword evidence="3 5" id="KW-0378">Hydrolase</keyword>
<keyword evidence="6" id="KW-1133">Transmembrane helix</keyword>
<comment type="subcellular location">
    <subcellularLocation>
        <location evidence="1">Membrane</location>
        <topology evidence="1">Peripheral membrane protein</topology>
    </subcellularLocation>
</comment>
<dbReference type="PANTHER" id="PTHR13832:SF827">
    <property type="entry name" value="PROTEIN PHOSPHATASE 1L"/>
    <property type="match status" value="1"/>
</dbReference>
<dbReference type="SMART" id="SM00332">
    <property type="entry name" value="PP2Cc"/>
    <property type="match status" value="1"/>
</dbReference>
<dbReference type="PROSITE" id="PS01032">
    <property type="entry name" value="PPM_1"/>
    <property type="match status" value="1"/>
</dbReference>
<dbReference type="GO" id="GO:0016020">
    <property type="term" value="C:membrane"/>
    <property type="evidence" value="ECO:0007669"/>
    <property type="project" value="UniProtKB-SubCell"/>
</dbReference>
<dbReference type="CDD" id="cd00143">
    <property type="entry name" value="PP2Cc"/>
    <property type="match status" value="1"/>
</dbReference>
<proteinExistence type="inferred from homology"/>
<evidence type="ECO:0000256" key="6">
    <source>
        <dbReference type="SAM" id="Phobius"/>
    </source>
</evidence>
<comment type="similarity">
    <text evidence="5">Belongs to the PP2C family.</text>
</comment>
<dbReference type="PANTHER" id="PTHR13832">
    <property type="entry name" value="PROTEIN PHOSPHATASE 2C"/>
    <property type="match status" value="1"/>
</dbReference>
<feature type="domain" description="PPM-type phosphatase" evidence="7">
    <location>
        <begin position="110"/>
        <end position="392"/>
    </location>
</feature>
<protein>
    <recommendedName>
        <fullName evidence="7">PPM-type phosphatase domain-containing protein</fullName>
    </recommendedName>
</protein>
<dbReference type="InterPro" id="IPR000222">
    <property type="entry name" value="PP2C_BS"/>
</dbReference>
<dbReference type="GO" id="GO:0004722">
    <property type="term" value="F:protein serine/threonine phosphatase activity"/>
    <property type="evidence" value="ECO:0007669"/>
    <property type="project" value="InterPro"/>
</dbReference>
<evidence type="ECO:0000256" key="1">
    <source>
        <dbReference type="ARBA" id="ARBA00004170"/>
    </source>
</evidence>
<organism evidence="8">
    <name type="scientific">Pyrodinium bahamense</name>
    <dbReference type="NCBI Taxonomy" id="73915"/>
    <lineage>
        <taxon>Eukaryota</taxon>
        <taxon>Sar</taxon>
        <taxon>Alveolata</taxon>
        <taxon>Dinophyceae</taxon>
        <taxon>Gonyaulacales</taxon>
        <taxon>Pyrocystaceae</taxon>
        <taxon>Pyrodinium</taxon>
    </lineage>
</organism>
<keyword evidence="6" id="KW-0472">Membrane</keyword>
<dbReference type="Pfam" id="PF00481">
    <property type="entry name" value="PP2C"/>
    <property type="match status" value="1"/>
</dbReference>
<sequence length="395" mass="43169">MDGGAPGLRVEPCWPWRGALFNAICLVYASLVAVCTVVHQTAAWGEFPALLGAAWLAVECWSVFLLVVICRLRLCSWLAKFCGVESVRTPPQLQRRTTKTTRQGRGSWFNFVSCEMQGWRSAMEDAVLCVPRLEGASEDMALFAIFDGHGGAEVSAHAKERLAGHLGPRLVQDESAGVALKQALLDLEDDLRKRSIALGPPQALHIGAREANGRYDFMGCTAAALLLTRAALAVVNVGDSRVLKCRRGECVPLTRDHKPESPRERKRIEAAGGTVVKFGPCHRVDYNLNLSRTLGDFNYKDANVSPEDQKISPVGDVTVVEIEPEDEFLVIACDGLFELMTWKSVCAYVHNRINHMSLAEIAEGLLDEACSPNVIATCGRGTDNESVVIVKLHES</sequence>
<keyword evidence="4 5" id="KW-0904">Protein phosphatase</keyword>
<feature type="transmembrane region" description="Helical" evidence="6">
    <location>
        <begin position="20"/>
        <end position="38"/>
    </location>
</feature>
<keyword evidence="6" id="KW-0812">Transmembrane</keyword>
<dbReference type="GO" id="GO:0046872">
    <property type="term" value="F:metal ion binding"/>
    <property type="evidence" value="ECO:0007669"/>
    <property type="project" value="UniProtKB-KW"/>
</dbReference>
<evidence type="ECO:0000259" key="7">
    <source>
        <dbReference type="PROSITE" id="PS51746"/>
    </source>
</evidence>
<evidence type="ECO:0000256" key="3">
    <source>
        <dbReference type="ARBA" id="ARBA00022801"/>
    </source>
</evidence>
<dbReference type="EMBL" id="HBEG01017109">
    <property type="protein sequence ID" value="CAD8354944.1"/>
    <property type="molecule type" value="Transcribed_RNA"/>
</dbReference>
<feature type="transmembrane region" description="Helical" evidence="6">
    <location>
        <begin position="50"/>
        <end position="69"/>
    </location>
</feature>
<accession>A0A7S0A7S4</accession>
<evidence type="ECO:0000256" key="2">
    <source>
        <dbReference type="ARBA" id="ARBA00022723"/>
    </source>
</evidence>
<evidence type="ECO:0000256" key="4">
    <source>
        <dbReference type="ARBA" id="ARBA00022912"/>
    </source>
</evidence>
<dbReference type="InterPro" id="IPR036457">
    <property type="entry name" value="PPM-type-like_dom_sf"/>
</dbReference>
<name>A0A7S0A7S4_9DINO</name>
<gene>
    <name evidence="8" type="ORF">PBAH0796_LOCUS10311</name>
</gene>
<keyword evidence="2" id="KW-0479">Metal-binding</keyword>
<dbReference type="InterPro" id="IPR001932">
    <property type="entry name" value="PPM-type_phosphatase-like_dom"/>
</dbReference>
<evidence type="ECO:0000313" key="8">
    <source>
        <dbReference type="EMBL" id="CAD8354944.1"/>
    </source>
</evidence>
<reference evidence="8" key="1">
    <citation type="submission" date="2021-01" db="EMBL/GenBank/DDBJ databases">
        <authorList>
            <person name="Corre E."/>
            <person name="Pelletier E."/>
            <person name="Niang G."/>
            <person name="Scheremetjew M."/>
            <person name="Finn R."/>
            <person name="Kale V."/>
            <person name="Holt S."/>
            <person name="Cochrane G."/>
            <person name="Meng A."/>
            <person name="Brown T."/>
            <person name="Cohen L."/>
        </authorList>
    </citation>
    <scope>NUCLEOTIDE SEQUENCE</scope>
    <source>
        <strain evidence="8">Pbaha01</strain>
    </source>
</reference>